<name>A0A919CH21_9ACTN</name>
<evidence type="ECO:0000313" key="3">
    <source>
        <dbReference type="Proteomes" id="UP000654947"/>
    </source>
</evidence>
<proteinExistence type="predicted"/>
<sequence length="461" mass="49612">MAVTANREVRADGLLPPLGPRPGATVVIPVPDASGTGDEGELEHVMGRVRERIGPDGDLDVLLCTTVPSTDPEPPGQRVLTVPGPARLWELARAGLAEAGGDVVLLARPGTVPRRSEVDGHVRAHLAEHAAVAVGRATVESGTGGPRPDRLRDVYPKAPASHPRALLAEVGVADTRAPEELLHRMLQFGAVLVPGPRTELVDPAEKDTGTTVKARTDGPDEPPLPDRDPELEHRVPWHPARRARPARLWEVPFTDVVVDAFHASAEEVRITADSLLNSNDADLVLTLVGPWGARDRATAGTVRLLRELYRYEPRVGFADHTSEPGPEVPFRLWLPAGVELAPDALSTLAAAADERAAGLLTVPCGKRGELRWERTAALARARLTGAGLGGTAPPWNACTAESHSVVEEAPPWPREGDERTRQARRESRALKEDAQRWERRIRALTRGRAARLVLGRGSGPR</sequence>
<gene>
    <name evidence="2" type="ORF">GCM10007147_16340</name>
</gene>
<keyword evidence="3" id="KW-1185">Reference proteome</keyword>
<feature type="compositionally biased region" description="Basic and acidic residues" evidence="1">
    <location>
        <begin position="414"/>
        <end position="434"/>
    </location>
</feature>
<evidence type="ECO:0000256" key="1">
    <source>
        <dbReference type="SAM" id="MobiDB-lite"/>
    </source>
</evidence>
<organism evidence="2 3">
    <name type="scientific">Nocardiopsis kunsanensis</name>
    <dbReference type="NCBI Taxonomy" id="141693"/>
    <lineage>
        <taxon>Bacteria</taxon>
        <taxon>Bacillati</taxon>
        <taxon>Actinomycetota</taxon>
        <taxon>Actinomycetes</taxon>
        <taxon>Streptosporangiales</taxon>
        <taxon>Nocardiopsidaceae</taxon>
        <taxon>Nocardiopsis</taxon>
    </lineage>
</organism>
<protein>
    <submittedName>
        <fullName evidence="2">Uncharacterized protein</fullName>
    </submittedName>
</protein>
<comment type="caution">
    <text evidence="2">The sequence shown here is derived from an EMBL/GenBank/DDBJ whole genome shotgun (WGS) entry which is preliminary data.</text>
</comment>
<dbReference type="AlphaFoldDB" id="A0A919CH21"/>
<feature type="region of interest" description="Disordered" evidence="1">
    <location>
        <begin position="199"/>
        <end position="232"/>
    </location>
</feature>
<feature type="region of interest" description="Disordered" evidence="1">
    <location>
        <begin position="403"/>
        <end position="434"/>
    </location>
</feature>
<reference evidence="2 3" key="1">
    <citation type="journal article" date="2014" name="Int. J. Syst. Evol. Microbiol.">
        <title>Complete genome sequence of Corynebacterium casei LMG S-19264T (=DSM 44701T), isolated from a smear-ripened cheese.</title>
        <authorList>
            <consortium name="US DOE Joint Genome Institute (JGI-PGF)"/>
            <person name="Walter F."/>
            <person name="Albersmeier A."/>
            <person name="Kalinowski J."/>
            <person name="Ruckert C."/>
        </authorList>
    </citation>
    <scope>NUCLEOTIDE SEQUENCE [LARGE SCALE GENOMIC DNA]</scope>
    <source>
        <strain evidence="2 3">KCTC 19473</strain>
    </source>
</reference>
<evidence type="ECO:0000313" key="2">
    <source>
        <dbReference type="EMBL" id="GHD22266.1"/>
    </source>
</evidence>
<dbReference type="Proteomes" id="UP000654947">
    <property type="component" value="Unassembled WGS sequence"/>
</dbReference>
<feature type="region of interest" description="Disordered" evidence="1">
    <location>
        <begin position="1"/>
        <end position="23"/>
    </location>
</feature>
<accession>A0A919CH21</accession>
<dbReference type="EMBL" id="BMXL01000006">
    <property type="protein sequence ID" value="GHD22266.1"/>
    <property type="molecule type" value="Genomic_DNA"/>
</dbReference>